<dbReference type="EMBL" id="MU005770">
    <property type="protein sequence ID" value="KAF2709288.1"/>
    <property type="molecule type" value="Genomic_DNA"/>
</dbReference>
<evidence type="ECO:0000313" key="3">
    <source>
        <dbReference type="Proteomes" id="UP000799428"/>
    </source>
</evidence>
<name>A0A6G1K8Z9_9PLEO</name>
<sequence>MSQINSTVTSWHDGTISHPKDETSLSKKAKALMTRPRNDTEGRQREVCMTVQQVAVVEREDETITWYPNETVTSRQEDVITDRAFTNQRTMTA</sequence>
<dbReference type="Proteomes" id="UP000799428">
    <property type="component" value="Unassembled WGS sequence"/>
</dbReference>
<gene>
    <name evidence="2" type="ORF">K504DRAFT_271395</name>
</gene>
<protein>
    <submittedName>
        <fullName evidence="2">Uncharacterized protein</fullName>
    </submittedName>
</protein>
<proteinExistence type="predicted"/>
<evidence type="ECO:0000256" key="1">
    <source>
        <dbReference type="SAM" id="MobiDB-lite"/>
    </source>
</evidence>
<feature type="region of interest" description="Disordered" evidence="1">
    <location>
        <begin position="1"/>
        <end position="43"/>
    </location>
</feature>
<keyword evidence="3" id="KW-1185">Reference proteome</keyword>
<evidence type="ECO:0000313" key="2">
    <source>
        <dbReference type="EMBL" id="KAF2709288.1"/>
    </source>
</evidence>
<dbReference type="AlphaFoldDB" id="A0A6G1K8Z9"/>
<organism evidence="2 3">
    <name type="scientific">Pleomassaria siparia CBS 279.74</name>
    <dbReference type="NCBI Taxonomy" id="1314801"/>
    <lineage>
        <taxon>Eukaryota</taxon>
        <taxon>Fungi</taxon>
        <taxon>Dikarya</taxon>
        <taxon>Ascomycota</taxon>
        <taxon>Pezizomycotina</taxon>
        <taxon>Dothideomycetes</taxon>
        <taxon>Pleosporomycetidae</taxon>
        <taxon>Pleosporales</taxon>
        <taxon>Pleomassariaceae</taxon>
        <taxon>Pleomassaria</taxon>
    </lineage>
</organism>
<reference evidence="2" key="1">
    <citation type="journal article" date="2020" name="Stud. Mycol.">
        <title>101 Dothideomycetes genomes: a test case for predicting lifestyles and emergence of pathogens.</title>
        <authorList>
            <person name="Haridas S."/>
            <person name="Albert R."/>
            <person name="Binder M."/>
            <person name="Bloem J."/>
            <person name="Labutti K."/>
            <person name="Salamov A."/>
            <person name="Andreopoulos B."/>
            <person name="Baker S."/>
            <person name="Barry K."/>
            <person name="Bills G."/>
            <person name="Bluhm B."/>
            <person name="Cannon C."/>
            <person name="Castanera R."/>
            <person name="Culley D."/>
            <person name="Daum C."/>
            <person name="Ezra D."/>
            <person name="Gonzalez J."/>
            <person name="Henrissat B."/>
            <person name="Kuo A."/>
            <person name="Liang C."/>
            <person name="Lipzen A."/>
            <person name="Lutzoni F."/>
            <person name="Magnuson J."/>
            <person name="Mondo S."/>
            <person name="Nolan M."/>
            <person name="Ohm R."/>
            <person name="Pangilinan J."/>
            <person name="Park H.-J."/>
            <person name="Ramirez L."/>
            <person name="Alfaro M."/>
            <person name="Sun H."/>
            <person name="Tritt A."/>
            <person name="Yoshinaga Y."/>
            <person name="Zwiers L.-H."/>
            <person name="Turgeon B."/>
            <person name="Goodwin S."/>
            <person name="Spatafora J."/>
            <person name="Crous P."/>
            <person name="Grigoriev I."/>
        </authorList>
    </citation>
    <scope>NUCLEOTIDE SEQUENCE</scope>
    <source>
        <strain evidence="2">CBS 279.74</strain>
    </source>
</reference>
<accession>A0A6G1K8Z9</accession>
<feature type="compositionally biased region" description="Polar residues" evidence="1">
    <location>
        <begin position="1"/>
        <end position="12"/>
    </location>
</feature>